<gene>
    <name evidence="1" type="ORF">QR46_0954</name>
</gene>
<accession>A0A132NYB4</accession>
<dbReference type="OrthoDB" id="10248762at2759"/>
<organism evidence="1 2">
    <name type="scientific">Giardia duodenalis assemblage B</name>
    <dbReference type="NCBI Taxonomy" id="1394984"/>
    <lineage>
        <taxon>Eukaryota</taxon>
        <taxon>Metamonada</taxon>
        <taxon>Diplomonadida</taxon>
        <taxon>Hexamitidae</taxon>
        <taxon>Giardiinae</taxon>
        <taxon>Giardia</taxon>
    </lineage>
</organism>
<dbReference type="EMBL" id="JXTI01000016">
    <property type="protein sequence ID" value="KWX15066.1"/>
    <property type="molecule type" value="Genomic_DNA"/>
</dbReference>
<dbReference type="AlphaFoldDB" id="A0A132NYB4"/>
<protein>
    <submittedName>
        <fullName evidence="1">Uncharacterized protein</fullName>
    </submittedName>
</protein>
<sequence length="310" mass="34283">MSLMESINDAIVRHTPLVSATKHQATQFLIRRAGMAGAYNAKEECFELTTEKDCFRSDTFAVTCPVFLGNYQSYYSQEGFDRLRFWTPGIAFTESNEPAPVTDCIEESAFDEDGPNIMALYDDESPHVSLVSGLHFFVTKPSPKLVTARVNTSIVAMCRSNPYPINAIPVVRNNWIYKQNVILLCAQNLSYTSFAASFVDQLLASLAEKSGNASLKRCIEEELQSELPCPGKIGKGVSRLPEPLSTNSSEGPLVFSVSCDTGQADDQRGYIDLQPAQVFHVEQPRSGQEKVIPFVPFTARDNVVSFLDVL</sequence>
<dbReference type="Proteomes" id="UP000070089">
    <property type="component" value="Unassembled WGS sequence"/>
</dbReference>
<proteinExistence type="predicted"/>
<evidence type="ECO:0000313" key="2">
    <source>
        <dbReference type="Proteomes" id="UP000070089"/>
    </source>
</evidence>
<name>A0A132NYB4_GIAIN</name>
<dbReference type="VEuPathDB" id="GiardiaDB:QR46_0954"/>
<reference evidence="1 2" key="1">
    <citation type="journal article" date="2015" name="Mol. Biochem. Parasitol.">
        <title>Identification of polymorphic genes for use in assemblage B genotyping assays through comparative genomics of multiple assemblage B Giardia duodenalis isolates.</title>
        <authorList>
            <person name="Wielinga C."/>
            <person name="Thompson R.C."/>
            <person name="Monis P."/>
            <person name="Ryan U."/>
        </authorList>
    </citation>
    <scope>NUCLEOTIDE SEQUENCE [LARGE SCALE GENOMIC DNA]</scope>
    <source>
        <strain evidence="1 2">BAH15c1</strain>
    </source>
</reference>
<evidence type="ECO:0000313" key="1">
    <source>
        <dbReference type="EMBL" id="KWX15066.1"/>
    </source>
</evidence>
<comment type="caution">
    <text evidence="1">The sequence shown here is derived from an EMBL/GenBank/DDBJ whole genome shotgun (WGS) entry which is preliminary data.</text>
</comment>